<gene>
    <name evidence="1" type="ORF">H9L19_06795</name>
</gene>
<name>A0A7G9T7P5_9LACO</name>
<dbReference type="Proteomes" id="UP000515800">
    <property type="component" value="Chromosome"/>
</dbReference>
<dbReference type="KEGG" id="wdi:H9L19_06795"/>
<dbReference type="AlphaFoldDB" id="A0A7G9T7P5"/>
<evidence type="ECO:0000313" key="2">
    <source>
        <dbReference type="Proteomes" id="UP000515800"/>
    </source>
</evidence>
<reference evidence="1 2" key="1">
    <citation type="submission" date="2020-08" db="EMBL/GenBank/DDBJ databases">
        <title>Genome sequence of Weissella diestrammenae KACC 16890T.</title>
        <authorList>
            <person name="Hyun D.-W."/>
            <person name="Bae J.-W."/>
        </authorList>
    </citation>
    <scope>NUCLEOTIDE SEQUENCE [LARGE SCALE GENOMIC DNA]</scope>
    <source>
        <strain evidence="1 2">KACC 16890</strain>
    </source>
</reference>
<dbReference type="Pfam" id="PF04860">
    <property type="entry name" value="Phage_portal"/>
    <property type="match status" value="1"/>
</dbReference>
<dbReference type="InterPro" id="IPR006944">
    <property type="entry name" value="Phage/GTA_portal"/>
</dbReference>
<organism evidence="1 2">
    <name type="scientific">Weissella diestrammenae</name>
    <dbReference type="NCBI Taxonomy" id="1162633"/>
    <lineage>
        <taxon>Bacteria</taxon>
        <taxon>Bacillati</taxon>
        <taxon>Bacillota</taxon>
        <taxon>Bacilli</taxon>
        <taxon>Lactobacillales</taxon>
        <taxon>Lactobacillaceae</taxon>
        <taxon>Weissella</taxon>
    </lineage>
</organism>
<sequence length="359" mass="41332">MYEVHRRRSYWQRNSIYLDNIYNKIATDVAMMKFKHIRVTRNSNAADNMEWFEFSDLSNVLTLSPNEYEAPFVFWSNVIRDMLQNQVSIVVPVYEKGTLVKLQRVQGNANFNPDGTVNIVVDEISKVVNIADIWIFENPKQNISAQLGEITKLIDDNLHALSSKLNDNSGIRGLLHLPTRAATDDIEDRMNKRLTAFYDTGKDGGVSYLEKGEEFQELSQTYGGTASADELEFLKSQLYNAFGINEKLFTADYNEEQYRAYYQSVVKVYTRVISEEINRKIFTKTARRQGQKVLVYIDMFDIASLKDLNDFAFRQKYSGNFNSNEIREMFGYGAYEGGDTFETNKNAIPIEALHSGKEE</sequence>
<dbReference type="EMBL" id="CP060724">
    <property type="protein sequence ID" value="QNN76120.1"/>
    <property type="molecule type" value="Genomic_DNA"/>
</dbReference>
<protein>
    <submittedName>
        <fullName evidence="1">Phage portal protein</fullName>
    </submittedName>
</protein>
<proteinExistence type="predicted"/>
<accession>A0A7G9T7P5</accession>
<keyword evidence="2" id="KW-1185">Reference proteome</keyword>
<evidence type="ECO:0000313" key="1">
    <source>
        <dbReference type="EMBL" id="QNN76120.1"/>
    </source>
</evidence>